<protein>
    <submittedName>
        <fullName evidence="1">Uncharacterized protein</fullName>
    </submittedName>
</protein>
<dbReference type="Proteomes" id="UP000663843">
    <property type="component" value="Unassembled WGS sequence"/>
</dbReference>
<comment type="caution">
    <text evidence="1">The sequence shown here is derived from an EMBL/GenBank/DDBJ whole genome shotgun (WGS) entry which is preliminary data.</text>
</comment>
<reference evidence="1" key="1">
    <citation type="submission" date="2021-01" db="EMBL/GenBank/DDBJ databases">
        <authorList>
            <person name="Kaushik A."/>
        </authorList>
    </citation>
    <scope>NUCLEOTIDE SEQUENCE</scope>
    <source>
        <strain evidence="1">AG2-2IIIB</strain>
    </source>
</reference>
<organism evidence="1 2">
    <name type="scientific">Rhizoctonia solani</name>
    <dbReference type="NCBI Taxonomy" id="456999"/>
    <lineage>
        <taxon>Eukaryota</taxon>
        <taxon>Fungi</taxon>
        <taxon>Dikarya</taxon>
        <taxon>Basidiomycota</taxon>
        <taxon>Agaricomycotina</taxon>
        <taxon>Agaricomycetes</taxon>
        <taxon>Cantharellales</taxon>
        <taxon>Ceratobasidiaceae</taxon>
        <taxon>Rhizoctonia</taxon>
    </lineage>
</organism>
<proteinExistence type="predicted"/>
<sequence length="191" mass="21044">MVLTRSQAKAARELEIKSDMQLKDRKALPCPPAHAIGPVSELRQTTTLCWVDASSTRIAILIGQDYLTFSLKKGWQTKKRDINWAETIAFELLAQVLVSRGQIGAVKVSSDSHTALRAVAGSKVRVREIIESAQRLNTLVDGSSFTLKGVKVPTKRNLADPFTRGKKVDGYRRMVDTIVVPEALASLVMVE</sequence>
<name>A0A8H3BCR8_9AGAM</name>
<dbReference type="AlphaFoldDB" id="A0A8H3BCR8"/>
<evidence type="ECO:0000313" key="2">
    <source>
        <dbReference type="Proteomes" id="UP000663843"/>
    </source>
</evidence>
<gene>
    <name evidence="1" type="ORF">RDB_LOCUS88293</name>
</gene>
<accession>A0A8H3BCR8</accession>
<dbReference type="EMBL" id="CAJMWT010002738">
    <property type="protein sequence ID" value="CAE6452400.1"/>
    <property type="molecule type" value="Genomic_DNA"/>
</dbReference>
<evidence type="ECO:0000313" key="1">
    <source>
        <dbReference type="EMBL" id="CAE6452400.1"/>
    </source>
</evidence>